<dbReference type="Gene3D" id="2.120.10.30">
    <property type="entry name" value="TolB, C-terminal domain"/>
    <property type="match status" value="3"/>
</dbReference>
<evidence type="ECO:0000256" key="2">
    <source>
        <dbReference type="SAM" id="MobiDB-lite"/>
    </source>
</evidence>
<dbReference type="PANTHER" id="PTHR36842:SF1">
    <property type="entry name" value="PROTEIN TOLB"/>
    <property type="match status" value="1"/>
</dbReference>
<protein>
    <recommendedName>
        <fullName evidence="3">DUF11 domain-containing protein</fullName>
    </recommendedName>
</protein>
<dbReference type="Pfam" id="PF07676">
    <property type="entry name" value="PD40"/>
    <property type="match status" value="5"/>
</dbReference>
<proteinExistence type="inferred from homology"/>
<name>A0ABZ2QZA5_9MICC</name>
<dbReference type="InterPro" id="IPR011042">
    <property type="entry name" value="6-blade_b-propeller_TolB-like"/>
</dbReference>
<dbReference type="InterPro" id="IPR001434">
    <property type="entry name" value="OmcB-like_DUF11"/>
</dbReference>
<dbReference type="InterPro" id="IPR011659">
    <property type="entry name" value="WD40"/>
</dbReference>
<dbReference type="RefSeq" id="WP_406632577.1">
    <property type="nucleotide sequence ID" value="NZ_CP148033.1"/>
</dbReference>
<organism evidence="4 5">
    <name type="scientific">Pseudarthrobacter quantipunctorum</name>
    <dbReference type="NCBI Taxonomy" id="3128980"/>
    <lineage>
        <taxon>Bacteria</taxon>
        <taxon>Bacillati</taxon>
        <taxon>Actinomycetota</taxon>
        <taxon>Actinomycetes</taxon>
        <taxon>Micrococcales</taxon>
        <taxon>Micrococcaceae</taxon>
        <taxon>Pseudarthrobacter</taxon>
    </lineage>
</organism>
<reference evidence="4 5" key="1">
    <citation type="submission" date="2024-03" db="EMBL/GenBank/DDBJ databases">
        <title>Rhodococcus navarretei sp. nov. and Pseudarthrobacter quantumdoti sp. nov., two new species with the ability to biosynthesize Quantum Dots isolated from soil samples at Union Glacier, Antarctica.</title>
        <authorList>
            <person name="Vargas M."/>
        </authorList>
    </citation>
    <scope>NUCLEOTIDE SEQUENCE [LARGE SCALE GENOMIC DNA]</scope>
    <source>
        <strain evidence="4 5">RC-2-3</strain>
    </source>
</reference>
<dbReference type="PANTHER" id="PTHR36842">
    <property type="entry name" value="PROTEIN TOLB HOMOLOG"/>
    <property type="match status" value="1"/>
</dbReference>
<evidence type="ECO:0000313" key="5">
    <source>
        <dbReference type="Proteomes" id="UP001623384"/>
    </source>
</evidence>
<feature type="domain" description="DUF11" evidence="3">
    <location>
        <begin position="976"/>
        <end position="1089"/>
    </location>
</feature>
<sequence>MVWAIALAGLAVPSAEITDPAMLLSTAVNVPELAAPKVAFTDGRADIYKVAISGGSERGGAPEPELWGDDPAAVKAELSAGYGTPSLAYVSSKDSQQGDVYAVRGDADGARHQRITCDNNSAEFHPVISPDGAMLAYASEAAGNLDIWVVRLGENPDDCPPSRQLTLSTATDTWPTWSPDSSAVIFSSTREDPLGDLFQLSVPDLNETFDATSEVGLMQLTAGPDADTQPAAYRPTGRIESSGSTWVIFTSTLFEQSGSLAILELPSAGAKNPQVLPVWPAASEPSPRLAPGYGSSEVAWSPDGHWIAFTSIRSDPGGDVLIAALNFSNGAPEIDPARVVEVAVDPGTAESHAAWLVDGGSTSIGFTSRTADANISDANASDGGAQRVIAAAALDDAGPAYSPDGTSISWSQEVGQVDGAIPRVLYRGQADGQDAGMLNYERGDKDVDVDPVWSPDGRRIAFTRYEWRGSDYGDPATWIVDLEAEREKGARAPSRRVGGVPPEGVRYGEENPAWSPDGMFLAVDRRYAPDLQIELKAPASANAGQELSLVATITNVGRVPTDSANVVLDLPQGMSVSARSSCDSMPQTDTCPIGPLPPGASSVQEWTVSGSVAGSKRIAVRLNLSGDSDSKNDAAESVIEIVAGDLQITLPEKMTMDLGQSVDVTAAIANNGLGRTDATSVTFSPSRGLNLTDPTERCTPEGRGIRCAIPSLTPRDRPIELTVSIRAQEWGTKSVTGTVANVIGETMLANNTAVTTVDVPEVIVEGPGPSEGEETPPPTTPPEHQIELRLLSSTSAVPGVPRAQTLPAQSLLTLSLPPEPITSPPEVWVLNAATGEGKPLEAPGRCVAECPVAGAHPAWSPDGTRIVVTDRGMLAAVTLRDDDGANGPDVPHAAASIAAVTGFDAAGAPTASRGEIRSAEDPAWALDRTEIYFTGQPAGQPDHPGIYAVRPDGSNVRPVVQSRRAETQPALQPWADLAIKLAGDPATVAQGNTATLKASVVNNGPSSAASAKVLIEVPEGMTALKATGDGCEVSARSVQCNIDGRLNKGIAMDIDVEVRSDAAGEHVSTATITAGTPDPSPADNQATTTTRTLGGDSSADIGVELTLQQSEGWTGGQPATATAKVTNNGPGTASGISIKAATTGPLTFEPADGCTDAGCPLDNLDSGASREVDLKFSLPESDPTGGVSAQSAEINVEASTSSTDPKLENNKDSEGLTVRQPGVSVYPAVAKPGDVVTIVAEGLPPGAPVIFAWSKGIPPDSTAIKHDGTDLRRGVLLVRRDQLGTRDIIVTSADKEKLFGELRAPVLVVARPMTPSPDLIGRG</sequence>
<feature type="compositionally biased region" description="Polar residues" evidence="2">
    <location>
        <begin position="1082"/>
        <end position="1092"/>
    </location>
</feature>
<feature type="compositionally biased region" description="Basic and acidic residues" evidence="2">
    <location>
        <begin position="1205"/>
        <end position="1214"/>
    </location>
</feature>
<feature type="region of interest" description="Disordered" evidence="2">
    <location>
        <begin position="1110"/>
        <end position="1129"/>
    </location>
</feature>
<comment type="similarity">
    <text evidence="1">Belongs to the TolB family.</text>
</comment>
<dbReference type="EMBL" id="CP148033">
    <property type="protein sequence ID" value="WXK91529.1"/>
    <property type="molecule type" value="Genomic_DNA"/>
</dbReference>
<feature type="domain" description="DUF11" evidence="3">
    <location>
        <begin position="1100"/>
        <end position="1213"/>
    </location>
</feature>
<evidence type="ECO:0000259" key="3">
    <source>
        <dbReference type="Pfam" id="PF01345"/>
    </source>
</evidence>
<dbReference type="SUPFAM" id="SSF69304">
    <property type="entry name" value="Tricorn protease N-terminal domain"/>
    <property type="match status" value="1"/>
</dbReference>
<dbReference type="Pfam" id="PF01345">
    <property type="entry name" value="DUF11"/>
    <property type="match status" value="2"/>
</dbReference>
<feature type="region of interest" description="Disordered" evidence="2">
    <location>
        <begin position="1196"/>
        <end position="1215"/>
    </location>
</feature>
<keyword evidence="5" id="KW-1185">Reference proteome</keyword>
<gene>
    <name evidence="4" type="ORF">WHH00_10445</name>
</gene>
<dbReference type="SUPFAM" id="SSF82171">
    <property type="entry name" value="DPP6 N-terminal domain-like"/>
    <property type="match status" value="1"/>
</dbReference>
<dbReference type="Gene3D" id="2.60.40.10">
    <property type="entry name" value="Immunoglobulins"/>
    <property type="match status" value="2"/>
</dbReference>
<dbReference type="InterPro" id="IPR013783">
    <property type="entry name" value="Ig-like_fold"/>
</dbReference>
<evidence type="ECO:0000256" key="1">
    <source>
        <dbReference type="ARBA" id="ARBA00009820"/>
    </source>
</evidence>
<accession>A0ABZ2QZA5</accession>
<feature type="region of interest" description="Disordered" evidence="2">
    <location>
        <begin position="1070"/>
        <end position="1098"/>
    </location>
</feature>
<evidence type="ECO:0000313" key="4">
    <source>
        <dbReference type="EMBL" id="WXK91529.1"/>
    </source>
</evidence>
<dbReference type="Proteomes" id="UP001623384">
    <property type="component" value="Chromosome"/>
</dbReference>